<evidence type="ECO:0000256" key="1">
    <source>
        <dbReference type="ARBA" id="ARBA00000677"/>
    </source>
</evidence>
<organism evidence="9 10">
    <name type="scientific">Candidatus Polarisedimenticola svalbardensis</name>
    <dbReference type="NCBI Taxonomy" id="2886004"/>
    <lineage>
        <taxon>Bacteria</taxon>
        <taxon>Pseudomonadati</taxon>
        <taxon>Acidobacteriota</taxon>
        <taxon>Candidatus Polarisedimenticolia</taxon>
        <taxon>Candidatus Polarisedimenticolales</taxon>
        <taxon>Candidatus Polarisedimenticolaceae</taxon>
        <taxon>Candidatus Polarisedimenticola</taxon>
    </lineage>
</organism>
<feature type="non-terminal residue" evidence="9">
    <location>
        <position position="1"/>
    </location>
</feature>
<dbReference type="Proteomes" id="UP000648239">
    <property type="component" value="Unassembled WGS sequence"/>
</dbReference>
<evidence type="ECO:0000256" key="3">
    <source>
        <dbReference type="ARBA" id="ARBA00013208"/>
    </source>
</evidence>
<dbReference type="InterPro" id="IPR000223">
    <property type="entry name" value="Pept_S26A_signal_pept_1"/>
</dbReference>
<evidence type="ECO:0000256" key="7">
    <source>
        <dbReference type="RuleBase" id="RU362042"/>
    </source>
</evidence>
<dbReference type="PROSITE" id="PS00761">
    <property type="entry name" value="SPASE_I_3"/>
    <property type="match status" value="1"/>
</dbReference>
<name>A0A8J6YAH1_9BACT</name>
<dbReference type="PRINTS" id="PR00727">
    <property type="entry name" value="LEADERPTASE"/>
</dbReference>
<dbReference type="InterPro" id="IPR019533">
    <property type="entry name" value="Peptidase_S26"/>
</dbReference>
<dbReference type="PANTHER" id="PTHR43390:SF1">
    <property type="entry name" value="CHLOROPLAST PROCESSING PEPTIDASE"/>
    <property type="match status" value="1"/>
</dbReference>
<accession>A0A8J6YAH1</accession>
<dbReference type="GO" id="GO:0004252">
    <property type="term" value="F:serine-type endopeptidase activity"/>
    <property type="evidence" value="ECO:0007669"/>
    <property type="project" value="InterPro"/>
</dbReference>
<dbReference type="GO" id="GO:0006465">
    <property type="term" value="P:signal peptide processing"/>
    <property type="evidence" value="ECO:0007669"/>
    <property type="project" value="InterPro"/>
</dbReference>
<evidence type="ECO:0000256" key="5">
    <source>
        <dbReference type="ARBA" id="ARBA00022801"/>
    </source>
</evidence>
<keyword evidence="7" id="KW-0645">Protease</keyword>
<comment type="caution">
    <text evidence="9">The sequence shown here is derived from an EMBL/GenBank/DDBJ whole genome shotgun (WGS) entry which is preliminary data.</text>
</comment>
<dbReference type="NCBIfam" id="TIGR02227">
    <property type="entry name" value="sigpep_I_bact"/>
    <property type="match status" value="1"/>
</dbReference>
<dbReference type="InterPro" id="IPR019758">
    <property type="entry name" value="Pept_S26A_signal_pept_1_CS"/>
</dbReference>
<evidence type="ECO:0000256" key="4">
    <source>
        <dbReference type="ARBA" id="ARBA00019232"/>
    </source>
</evidence>
<reference evidence="9 10" key="1">
    <citation type="submission" date="2020-08" db="EMBL/GenBank/DDBJ databases">
        <title>Acidobacteriota in marine sediments use diverse sulfur dissimilation pathways.</title>
        <authorList>
            <person name="Wasmund K."/>
        </authorList>
    </citation>
    <scope>NUCLEOTIDE SEQUENCE [LARGE SCALE GENOMIC DNA]</scope>
    <source>
        <strain evidence="9">MAG AM4</strain>
    </source>
</reference>
<dbReference type="GO" id="GO:0009003">
    <property type="term" value="F:signal peptidase activity"/>
    <property type="evidence" value="ECO:0007669"/>
    <property type="project" value="UniProtKB-EC"/>
</dbReference>
<dbReference type="EC" id="3.4.21.89" evidence="3 7"/>
<evidence type="ECO:0000256" key="2">
    <source>
        <dbReference type="ARBA" id="ARBA00009370"/>
    </source>
</evidence>
<dbReference type="CDD" id="cd06530">
    <property type="entry name" value="S26_SPase_I"/>
    <property type="match status" value="1"/>
</dbReference>
<evidence type="ECO:0000259" key="8">
    <source>
        <dbReference type="Pfam" id="PF10502"/>
    </source>
</evidence>
<evidence type="ECO:0000256" key="6">
    <source>
        <dbReference type="PIRSR" id="PIRSR600223-1"/>
    </source>
</evidence>
<dbReference type="Gene3D" id="2.10.109.10">
    <property type="entry name" value="Umud Fragment, subunit A"/>
    <property type="match status" value="1"/>
</dbReference>
<feature type="domain" description="Peptidase S26" evidence="8">
    <location>
        <begin position="1"/>
        <end position="212"/>
    </location>
</feature>
<dbReference type="EMBL" id="JACXWD010000174">
    <property type="protein sequence ID" value="MBD3869716.1"/>
    <property type="molecule type" value="Genomic_DNA"/>
</dbReference>
<dbReference type="SUPFAM" id="SSF51306">
    <property type="entry name" value="LexA/Signal peptidase"/>
    <property type="match status" value="1"/>
</dbReference>
<proteinExistence type="inferred from homology"/>
<evidence type="ECO:0000313" key="9">
    <source>
        <dbReference type="EMBL" id="MBD3869716.1"/>
    </source>
</evidence>
<comment type="subcellular location">
    <subcellularLocation>
        <location evidence="7">Membrane</location>
        <topology evidence="7">Single-pass type II membrane protein</topology>
    </subcellularLocation>
</comment>
<dbReference type="PANTHER" id="PTHR43390">
    <property type="entry name" value="SIGNAL PEPTIDASE I"/>
    <property type="match status" value="1"/>
</dbReference>
<gene>
    <name evidence="9" type="primary">lepB</name>
    <name evidence="9" type="ORF">IFK94_16475</name>
</gene>
<feature type="active site" evidence="6">
    <location>
        <position position="95"/>
    </location>
</feature>
<sequence>KAIGTALLIALVLRQFLFQAFRIPTGSMLDTLQIGDFLFVNKFLYGAQTPERIRIGKTTLIDGLPVLKFPAIRGPRQGDIIVFEYPNDRNLDYIKRCVAVAGDTILVENGILTVNGEVYESNFADLDGDHSCVPSWADPDNCPSPRTRHDQAAYVRNKRNHAWPWAGMPKTYVVPEGHIFMMGDNRYNSMDSRYWGALDTKLIKGKAMFIYWSWNGEKHLPRVNRIGDLIR</sequence>
<comment type="catalytic activity">
    <reaction evidence="1 7">
        <text>Cleavage of hydrophobic, N-terminal signal or leader sequences from secreted and periplasmic proteins.</text>
        <dbReference type="EC" id="3.4.21.89"/>
    </reaction>
</comment>
<dbReference type="AlphaFoldDB" id="A0A8J6YAH1"/>
<protein>
    <recommendedName>
        <fullName evidence="4 7">Signal peptidase I</fullName>
        <ecNumber evidence="3 7">3.4.21.89</ecNumber>
    </recommendedName>
</protein>
<evidence type="ECO:0000313" key="10">
    <source>
        <dbReference type="Proteomes" id="UP000648239"/>
    </source>
</evidence>
<feature type="active site" evidence="6">
    <location>
        <position position="27"/>
    </location>
</feature>
<keyword evidence="5 7" id="KW-0378">Hydrolase</keyword>
<dbReference type="InterPro" id="IPR036286">
    <property type="entry name" value="LexA/Signal_pep-like_sf"/>
</dbReference>
<dbReference type="Pfam" id="PF10502">
    <property type="entry name" value="Peptidase_S26"/>
    <property type="match status" value="1"/>
</dbReference>
<comment type="similarity">
    <text evidence="2 7">Belongs to the peptidase S26 family.</text>
</comment>
<dbReference type="GO" id="GO:0016020">
    <property type="term" value="C:membrane"/>
    <property type="evidence" value="ECO:0007669"/>
    <property type="project" value="UniProtKB-SubCell"/>
</dbReference>